<dbReference type="SUPFAM" id="SSF55874">
    <property type="entry name" value="ATPase domain of HSP90 chaperone/DNA topoisomerase II/histidine kinase"/>
    <property type="match status" value="1"/>
</dbReference>
<feature type="transmembrane region" description="Helical" evidence="4">
    <location>
        <begin position="6"/>
        <end position="24"/>
    </location>
</feature>
<keyword evidence="7" id="KW-1185">Reference proteome</keyword>
<gene>
    <name evidence="6" type="ORF">SCARR_05106</name>
</gene>
<organism evidence="6 7">
    <name type="scientific">Pontiella sulfatireligans</name>
    <dbReference type="NCBI Taxonomy" id="2750658"/>
    <lineage>
        <taxon>Bacteria</taxon>
        <taxon>Pseudomonadati</taxon>
        <taxon>Kiritimatiellota</taxon>
        <taxon>Kiritimatiellia</taxon>
        <taxon>Kiritimatiellales</taxon>
        <taxon>Pontiellaceae</taxon>
        <taxon>Pontiella</taxon>
    </lineage>
</organism>
<dbReference type="AlphaFoldDB" id="A0A6C2UV68"/>
<keyword evidence="2" id="KW-0418">Kinase</keyword>
<reference evidence="6 7" key="1">
    <citation type="submission" date="2019-04" db="EMBL/GenBank/DDBJ databases">
        <authorList>
            <person name="Van Vliet M D."/>
        </authorList>
    </citation>
    <scope>NUCLEOTIDE SEQUENCE [LARGE SCALE GENOMIC DNA]</scope>
    <source>
        <strain evidence="6 7">F21</strain>
    </source>
</reference>
<evidence type="ECO:0000313" key="7">
    <source>
        <dbReference type="Proteomes" id="UP000346198"/>
    </source>
</evidence>
<name>A0A6C2UV68_9BACT</name>
<evidence type="ECO:0000259" key="5">
    <source>
        <dbReference type="SMART" id="SM00387"/>
    </source>
</evidence>
<dbReference type="Pfam" id="PF02518">
    <property type="entry name" value="HATPase_c"/>
    <property type="match status" value="1"/>
</dbReference>
<keyword evidence="4" id="KW-0812">Transmembrane</keyword>
<dbReference type="InterPro" id="IPR003594">
    <property type="entry name" value="HATPase_dom"/>
</dbReference>
<sequence length="334" mass="37698">MRRQKLVVYMVAWLIHAGLIFFLFPELKITAMLLSMPMGMLAAWLYAYKGAIITLMLNILFHYYMLQYYSNDPGVIREAFNPFGNGTELCFSLCTALLKKTQLRYQHLNSTLELMVEERTRKLSQLADHLIKDKTMEAALAVERIIEEPKRQLSNMMADSSLLVRQLRKAQHPDGDTAKTITEQIRLCLERLKVLELGLPINSRASTKPDESIHQIAQQYETLAAGCTKMVVSGNWTELHSATSGQLYPIVHEAVTNALRHASPSRIIIGLQSNPGALVVYVENDGKPMPAAHREGMGIPLMRYRAQRMGASLSIHAGEKQNTRVQCVIPRNDH</sequence>
<proteinExistence type="predicted"/>
<keyword evidence="1" id="KW-0808">Transferase</keyword>
<dbReference type="EMBL" id="CAAHFH010000003">
    <property type="protein sequence ID" value="VGO23007.1"/>
    <property type="molecule type" value="Genomic_DNA"/>
</dbReference>
<protein>
    <recommendedName>
        <fullName evidence="5">Histidine kinase/HSP90-like ATPase domain-containing protein</fullName>
    </recommendedName>
</protein>
<evidence type="ECO:0000256" key="4">
    <source>
        <dbReference type="SAM" id="Phobius"/>
    </source>
</evidence>
<evidence type="ECO:0000256" key="3">
    <source>
        <dbReference type="ARBA" id="ARBA00023012"/>
    </source>
</evidence>
<dbReference type="PANTHER" id="PTHR24421:SF58">
    <property type="entry name" value="SIGNAL TRANSDUCTION HISTIDINE-PROTEIN KINASE_PHOSPHATASE UHPB"/>
    <property type="match status" value="1"/>
</dbReference>
<dbReference type="Gene3D" id="3.30.565.10">
    <property type="entry name" value="Histidine kinase-like ATPase, C-terminal domain"/>
    <property type="match status" value="1"/>
</dbReference>
<dbReference type="Proteomes" id="UP000346198">
    <property type="component" value="Unassembled WGS sequence"/>
</dbReference>
<dbReference type="GO" id="GO:0016301">
    <property type="term" value="F:kinase activity"/>
    <property type="evidence" value="ECO:0007669"/>
    <property type="project" value="UniProtKB-KW"/>
</dbReference>
<dbReference type="PANTHER" id="PTHR24421">
    <property type="entry name" value="NITRATE/NITRITE SENSOR PROTEIN NARX-RELATED"/>
    <property type="match status" value="1"/>
</dbReference>
<dbReference type="RefSeq" id="WP_168433609.1">
    <property type="nucleotide sequence ID" value="NZ_CAAHFH010000003.1"/>
</dbReference>
<feature type="transmembrane region" description="Helical" evidence="4">
    <location>
        <begin position="45"/>
        <end position="66"/>
    </location>
</feature>
<dbReference type="GO" id="GO:0000160">
    <property type="term" value="P:phosphorelay signal transduction system"/>
    <property type="evidence" value="ECO:0007669"/>
    <property type="project" value="UniProtKB-KW"/>
</dbReference>
<feature type="domain" description="Histidine kinase/HSP90-like ATPase" evidence="5">
    <location>
        <begin position="242"/>
        <end position="333"/>
    </location>
</feature>
<dbReference type="CDD" id="cd16917">
    <property type="entry name" value="HATPase_UhpB-NarQ-NarX-like"/>
    <property type="match status" value="1"/>
</dbReference>
<dbReference type="InterPro" id="IPR050482">
    <property type="entry name" value="Sensor_HK_TwoCompSys"/>
</dbReference>
<keyword evidence="3" id="KW-0902">Two-component regulatory system</keyword>
<evidence type="ECO:0000256" key="2">
    <source>
        <dbReference type="ARBA" id="ARBA00022777"/>
    </source>
</evidence>
<evidence type="ECO:0000313" key="6">
    <source>
        <dbReference type="EMBL" id="VGO23007.1"/>
    </source>
</evidence>
<dbReference type="SMART" id="SM00387">
    <property type="entry name" value="HATPase_c"/>
    <property type="match status" value="1"/>
</dbReference>
<evidence type="ECO:0000256" key="1">
    <source>
        <dbReference type="ARBA" id="ARBA00022679"/>
    </source>
</evidence>
<keyword evidence="4" id="KW-0472">Membrane</keyword>
<dbReference type="InterPro" id="IPR036890">
    <property type="entry name" value="HATPase_C_sf"/>
</dbReference>
<accession>A0A6C2UV68</accession>
<keyword evidence="4" id="KW-1133">Transmembrane helix</keyword>